<dbReference type="EMBL" id="QUSY01000288">
    <property type="protein sequence ID" value="RHY30655.1"/>
    <property type="molecule type" value="Genomic_DNA"/>
</dbReference>
<dbReference type="PROSITE" id="PS50119">
    <property type="entry name" value="ZF_BBOX"/>
    <property type="match status" value="1"/>
</dbReference>
<proteinExistence type="predicted"/>
<keyword evidence="2" id="KW-0175">Coiled coil</keyword>
<dbReference type="VEuPathDB" id="FungiDB:H310_13411"/>
<gene>
    <name evidence="4" type="ORF">DYB32_004158</name>
</gene>
<reference evidence="4 5" key="1">
    <citation type="submission" date="2018-08" db="EMBL/GenBank/DDBJ databases">
        <title>Aphanomyces genome sequencing and annotation.</title>
        <authorList>
            <person name="Minardi D."/>
            <person name="Oidtmann B."/>
            <person name="Van Der Giezen M."/>
            <person name="Studholme D.J."/>
        </authorList>
    </citation>
    <scope>NUCLEOTIDE SEQUENCE [LARGE SCALE GENOMIC DNA]</scope>
    <source>
        <strain evidence="4 5">NJM0002</strain>
    </source>
</reference>
<keyword evidence="1" id="KW-0479">Metal-binding</keyword>
<dbReference type="InterPro" id="IPR000315">
    <property type="entry name" value="Znf_B-box"/>
</dbReference>
<keyword evidence="5" id="KW-1185">Reference proteome</keyword>
<accession>A0A3R6VYG7</accession>
<dbReference type="AlphaFoldDB" id="A0A3R6VYG7"/>
<keyword evidence="1" id="KW-0862">Zinc</keyword>
<dbReference type="GO" id="GO:0008270">
    <property type="term" value="F:zinc ion binding"/>
    <property type="evidence" value="ECO:0007669"/>
    <property type="project" value="UniProtKB-KW"/>
</dbReference>
<sequence length="426" mass="49016">MAQEKVAQDKLVYESAREIQRIVRGRRDRRRVTRLKADLVKEALREVYRRERVALEDKKKWVEQLDMEQYKADTVLRKERERKLLIAQQEEEIARLDAQTNAYKLQALEAQKCGICFQCDNRASYHCSTCESGFQFTCEKCFASTHATSEYTAHNTTHFRPGSALCSQCNKMVALHGCPECQDKFCVECFGLTHAKGKKKTHVPNVLNVVKMPLGDDTDAYCTECDVELCTKLCNLCGDGFCDSCFATLHAKGRKAEHTYVAWKEITQAGDWIEIYEGKIPMYYNIVTKESSAEKPSVLLLGVERHRDMIAEKVRERKKAEGEKESELVSLREQVKALEEAAELARRQKQELELLNENPQVLAKPLKKKWWKSKAQLARENAERENQVVLSLMLTKQRQEQLHRQAMEIGSKEYANSIVADIVQAE</sequence>
<name>A0A3R6VYG7_9STRA</name>
<comment type="caution">
    <text evidence="4">The sequence shown here is derived from an EMBL/GenBank/DDBJ whole genome shotgun (WGS) entry which is preliminary data.</text>
</comment>
<evidence type="ECO:0000313" key="5">
    <source>
        <dbReference type="Proteomes" id="UP000285060"/>
    </source>
</evidence>
<keyword evidence="1" id="KW-0863">Zinc-finger</keyword>
<feature type="coiled-coil region" evidence="2">
    <location>
        <begin position="303"/>
        <end position="358"/>
    </location>
</feature>
<organism evidence="4 5">
    <name type="scientific">Aphanomyces invadans</name>
    <dbReference type="NCBI Taxonomy" id="157072"/>
    <lineage>
        <taxon>Eukaryota</taxon>
        <taxon>Sar</taxon>
        <taxon>Stramenopiles</taxon>
        <taxon>Oomycota</taxon>
        <taxon>Saprolegniomycetes</taxon>
        <taxon>Saprolegniales</taxon>
        <taxon>Verrucalvaceae</taxon>
        <taxon>Aphanomyces</taxon>
    </lineage>
</organism>
<evidence type="ECO:0000256" key="1">
    <source>
        <dbReference type="PROSITE-ProRule" id="PRU00024"/>
    </source>
</evidence>
<feature type="domain" description="B box-type" evidence="3">
    <location>
        <begin position="217"/>
        <end position="263"/>
    </location>
</feature>
<dbReference type="Proteomes" id="UP000285060">
    <property type="component" value="Unassembled WGS sequence"/>
</dbReference>
<evidence type="ECO:0000259" key="3">
    <source>
        <dbReference type="PROSITE" id="PS50119"/>
    </source>
</evidence>
<evidence type="ECO:0000313" key="4">
    <source>
        <dbReference type="EMBL" id="RHY30655.1"/>
    </source>
</evidence>
<evidence type="ECO:0000256" key="2">
    <source>
        <dbReference type="SAM" id="Coils"/>
    </source>
</evidence>
<protein>
    <recommendedName>
        <fullName evidence="3">B box-type domain-containing protein</fullName>
    </recommendedName>
</protein>